<dbReference type="AlphaFoldDB" id="A0A0A1V9Y8"/>
<keyword evidence="1" id="KW-0812">Transmembrane</keyword>
<comment type="caution">
    <text evidence="2">The sequence shown here is derived from an EMBL/GenBank/DDBJ whole genome shotgun (WGS) entry which is preliminary data.</text>
</comment>
<dbReference type="OrthoDB" id="4160064at2759"/>
<evidence type="ECO:0000313" key="3">
    <source>
        <dbReference type="Proteomes" id="UP000030151"/>
    </source>
</evidence>
<evidence type="ECO:0000313" key="2">
    <source>
        <dbReference type="EMBL" id="EXV06586.1"/>
    </source>
</evidence>
<organism evidence="2 3">
    <name type="scientific">Metarhizium robertsii</name>
    <dbReference type="NCBI Taxonomy" id="568076"/>
    <lineage>
        <taxon>Eukaryota</taxon>
        <taxon>Fungi</taxon>
        <taxon>Dikarya</taxon>
        <taxon>Ascomycota</taxon>
        <taxon>Pezizomycotina</taxon>
        <taxon>Sordariomycetes</taxon>
        <taxon>Hypocreomycetidae</taxon>
        <taxon>Hypocreales</taxon>
        <taxon>Clavicipitaceae</taxon>
        <taxon>Metarhizium</taxon>
    </lineage>
</organism>
<protein>
    <submittedName>
        <fullName evidence="2">DUF4267 domain protein</fullName>
    </submittedName>
</protein>
<feature type="transmembrane region" description="Helical" evidence="1">
    <location>
        <begin position="65"/>
        <end position="85"/>
    </location>
</feature>
<feature type="transmembrane region" description="Helical" evidence="1">
    <location>
        <begin position="29"/>
        <end position="53"/>
    </location>
</feature>
<accession>A0A0A1V9Y8</accession>
<keyword evidence="1" id="KW-0472">Membrane</keyword>
<name>A0A0A1V9Y8_9HYPO</name>
<proteinExistence type="predicted"/>
<evidence type="ECO:0000256" key="1">
    <source>
        <dbReference type="SAM" id="Phobius"/>
    </source>
</evidence>
<dbReference type="Proteomes" id="UP000030151">
    <property type="component" value="Unassembled WGS sequence"/>
</dbReference>
<reference evidence="2 3" key="1">
    <citation type="submission" date="2014-02" db="EMBL/GenBank/DDBJ databases">
        <title>The genome sequence of the entomopathogenic fungus Metarhizium robertsii ARSEF 2575.</title>
        <authorList>
            <person name="Giuliano Garisto Donzelli B."/>
            <person name="Roe B.A."/>
            <person name="Macmil S.L."/>
            <person name="Krasnoff S.B."/>
            <person name="Gibson D.M."/>
        </authorList>
    </citation>
    <scope>NUCLEOTIDE SEQUENCE [LARGE SCALE GENOMIC DNA]</scope>
    <source>
        <strain evidence="2 3">ARSEF 2575</strain>
    </source>
</reference>
<dbReference type="eggNOG" id="ENOG502T4SA">
    <property type="taxonomic scope" value="Eukaryota"/>
</dbReference>
<keyword evidence="1" id="KW-1133">Transmembrane helix</keyword>
<dbReference type="EMBL" id="JELW01000001">
    <property type="protein sequence ID" value="EXV06586.1"/>
    <property type="molecule type" value="Genomic_DNA"/>
</dbReference>
<dbReference type="HOGENOM" id="CLU_1365903_0_0_1"/>
<sequence>MEEASPTTPLIRREEPKPQVLPAVTRLQYIATAVIAALHIVRGIALLVCPAVALSSFAEPTSSTAFFFTSLLGVRDIILGGLLTLADPRRSYEIHRALGIALFSDSVDTFVLIFVVACSAHLKNPAPEIISVVLLAVLEHLTLWSFDEEDDDGLSPSQQATIQVTRLDDKRLRLGMWLEELKQAESLQEDSLSTPESPAS</sequence>
<gene>
    <name evidence="2" type="ORF">X797_001306</name>
</gene>